<feature type="region of interest" description="Disordered" evidence="1">
    <location>
        <begin position="166"/>
        <end position="228"/>
    </location>
</feature>
<keyword evidence="4" id="KW-1185">Reference proteome</keyword>
<gene>
    <name evidence="3" type="ORF">LtaPh_3324400</name>
</gene>
<feature type="compositionally biased region" description="Polar residues" evidence="1">
    <location>
        <begin position="170"/>
        <end position="181"/>
    </location>
</feature>
<sequence length="638" mass="69909">MTDSFVPRLQLNKSRSSAGSGGGRASWLNRTAAPYTAFELPSASTVAGAYNDGGRQYPLFSALSSNTTFLTNNTFDSDGLRDGCSGGRDAGTVAELLSPTPRVSDAVLGRRGGWGGARQHYEDPQFSGSDDYRGHHGTSDSEGRGIPGLSATRPLFNSFSASLPRDRNTLAGNTGQATWRGSSGVKDEGSAERDSSCWPQSTGTSRTCGVSRWRQRSSDPPQSSTARPAFTSMYVGTSSGAMPSSRQGYYGNGGADFSGANWRRARTTPDDIVDWGEDVRGGGTVGLVTSRSRARADRWTDEEPCREARSKEMPTWNDATTMAADSSSITVEERHPRHRSHRGGPHHERRGGGGGVNSNDRRGDSPYHDDSNTKEDGVEEDSLSLAEAIVSAIDAQPVVPPDLLRNLQEPPFIWNQHPSHGIVLCLLQHRGIYLRRYRELVDYHMAELFLHYLDLCREGAFFIHYSAGKWPKERFFRIRMLPVKRLEAETEPVPHLVITLHESGVDILDAIPLDDLVGVTTTPNTPCFLPFLESPKTIIGCREGRGHRAHLPADGAFSLWFYNMAQHKPRSVHILTCDAKVFDIWTKTFRGLVSVNSSSLVQVALTPQGDSVELAELTRAAQHQGEIQHGEQCRRLSS</sequence>
<dbReference type="OrthoDB" id="263079at2759"/>
<feature type="compositionally biased region" description="Basic and acidic residues" evidence="1">
    <location>
        <begin position="130"/>
        <end position="143"/>
    </location>
</feature>
<feature type="compositionally biased region" description="Basic and acidic residues" evidence="1">
    <location>
        <begin position="359"/>
        <end position="376"/>
    </location>
</feature>
<feature type="compositionally biased region" description="Basic residues" evidence="1">
    <location>
        <begin position="336"/>
        <end position="349"/>
    </location>
</feature>
<organism evidence="3 4">
    <name type="scientific">Leishmania tarentolae</name>
    <name type="common">Sauroleishmania tarentolae</name>
    <dbReference type="NCBI Taxonomy" id="5689"/>
    <lineage>
        <taxon>Eukaryota</taxon>
        <taxon>Discoba</taxon>
        <taxon>Euglenozoa</taxon>
        <taxon>Kinetoplastea</taxon>
        <taxon>Metakinetoplastina</taxon>
        <taxon>Trypanosomatida</taxon>
        <taxon>Trypanosomatidae</taxon>
        <taxon>Leishmaniinae</taxon>
        <taxon>Leishmania</taxon>
        <taxon>lizard Leishmania</taxon>
    </lineage>
</organism>
<evidence type="ECO:0000313" key="3">
    <source>
        <dbReference type="EMBL" id="GET91977.1"/>
    </source>
</evidence>
<evidence type="ECO:0000313" key="4">
    <source>
        <dbReference type="Proteomes" id="UP000419144"/>
    </source>
</evidence>
<dbReference type="InterPro" id="IPR057608">
    <property type="entry name" value="PH_2_kinetoplastids"/>
</dbReference>
<feature type="compositionally biased region" description="Polar residues" evidence="1">
    <location>
        <begin position="197"/>
        <end position="208"/>
    </location>
</feature>
<dbReference type="Pfam" id="PF25406">
    <property type="entry name" value="PH_31"/>
    <property type="match status" value="1"/>
</dbReference>
<proteinExistence type="predicted"/>
<feature type="compositionally biased region" description="Polar residues" evidence="1">
    <location>
        <begin position="317"/>
        <end position="330"/>
    </location>
</feature>
<dbReference type="Proteomes" id="UP000419144">
    <property type="component" value="Unassembled WGS sequence"/>
</dbReference>
<feature type="compositionally biased region" description="Basic and acidic residues" evidence="1">
    <location>
        <begin position="185"/>
        <end position="195"/>
    </location>
</feature>
<comment type="caution">
    <text evidence="3">The sequence shown here is derived from an EMBL/GenBank/DDBJ whole genome shotgun (WGS) entry which is preliminary data.</text>
</comment>
<feature type="region of interest" description="Disordered" evidence="1">
    <location>
        <begin position="290"/>
        <end position="381"/>
    </location>
</feature>
<evidence type="ECO:0000259" key="2">
    <source>
        <dbReference type="Pfam" id="PF25406"/>
    </source>
</evidence>
<dbReference type="AlphaFoldDB" id="A0A640KWP8"/>
<protein>
    <recommendedName>
        <fullName evidence="2">PH-like domain-containing protein</fullName>
    </recommendedName>
</protein>
<accession>A0A640KWP8</accession>
<dbReference type="EMBL" id="BLBS01000052">
    <property type="protein sequence ID" value="GET91977.1"/>
    <property type="molecule type" value="Genomic_DNA"/>
</dbReference>
<feature type="compositionally biased region" description="Basic and acidic residues" evidence="1">
    <location>
        <begin position="294"/>
        <end position="312"/>
    </location>
</feature>
<evidence type="ECO:0000256" key="1">
    <source>
        <dbReference type="SAM" id="MobiDB-lite"/>
    </source>
</evidence>
<feature type="region of interest" description="Disordered" evidence="1">
    <location>
        <begin position="111"/>
        <end position="151"/>
    </location>
</feature>
<dbReference type="InterPro" id="IPR011993">
    <property type="entry name" value="PH-like_dom_sf"/>
</dbReference>
<dbReference type="VEuPathDB" id="TriTrypDB:LtaPh_3324400"/>
<reference evidence="3" key="1">
    <citation type="submission" date="2019-11" db="EMBL/GenBank/DDBJ databases">
        <title>Leishmania tarentolae CDS.</title>
        <authorList>
            <person name="Goto Y."/>
            <person name="Yamagishi J."/>
        </authorList>
    </citation>
    <scope>NUCLEOTIDE SEQUENCE [LARGE SCALE GENOMIC DNA]</scope>
    <source>
        <strain evidence="3">Parrot Tar II</strain>
    </source>
</reference>
<feature type="region of interest" description="Disordered" evidence="1">
    <location>
        <begin position="1"/>
        <end position="25"/>
    </location>
</feature>
<name>A0A640KWP8_LEITA</name>
<dbReference type="Gene3D" id="2.30.29.30">
    <property type="entry name" value="Pleckstrin-homology domain (PH domain)/Phosphotyrosine-binding domain (PTB)"/>
    <property type="match status" value="1"/>
</dbReference>
<feature type="domain" description="PH-like" evidence="2">
    <location>
        <begin position="413"/>
        <end position="597"/>
    </location>
</feature>